<name>A0A4R5DE27_9BACT</name>
<gene>
    <name evidence="2" type="ORF">E0F88_25785</name>
</gene>
<keyword evidence="3" id="KW-1185">Reference proteome</keyword>
<dbReference type="RefSeq" id="WP_131961174.1">
    <property type="nucleotide sequence ID" value="NZ_SMFL01000012.1"/>
</dbReference>
<evidence type="ECO:0000256" key="1">
    <source>
        <dbReference type="SAM" id="MobiDB-lite"/>
    </source>
</evidence>
<dbReference type="Proteomes" id="UP000294850">
    <property type="component" value="Unassembled WGS sequence"/>
</dbReference>
<protein>
    <submittedName>
        <fullName evidence="2">Uncharacterized protein</fullName>
    </submittedName>
</protein>
<organism evidence="2 3">
    <name type="scientific">Dyadobacter psychrotolerans</name>
    <dbReference type="NCBI Taxonomy" id="2541721"/>
    <lineage>
        <taxon>Bacteria</taxon>
        <taxon>Pseudomonadati</taxon>
        <taxon>Bacteroidota</taxon>
        <taxon>Cytophagia</taxon>
        <taxon>Cytophagales</taxon>
        <taxon>Spirosomataceae</taxon>
        <taxon>Dyadobacter</taxon>
    </lineage>
</organism>
<accession>A0A4R5DE27</accession>
<sequence>MEKKMKATEDYRLFGSQRRGEAEVEQKIKSVLAEKETVDNISTFSRAVSKEWNCSENNVSRLKLAFADLEKKIEKLKPELARQYAAEKEKMAPRGKHRSYIHDSNAI</sequence>
<evidence type="ECO:0000313" key="2">
    <source>
        <dbReference type="EMBL" id="TDE11327.1"/>
    </source>
</evidence>
<evidence type="ECO:0000313" key="3">
    <source>
        <dbReference type="Proteomes" id="UP000294850"/>
    </source>
</evidence>
<dbReference type="AlphaFoldDB" id="A0A4R5DE27"/>
<feature type="region of interest" description="Disordered" evidence="1">
    <location>
        <begin position="87"/>
        <end position="107"/>
    </location>
</feature>
<dbReference type="OrthoDB" id="966091at2"/>
<dbReference type="EMBL" id="SMFL01000012">
    <property type="protein sequence ID" value="TDE11327.1"/>
    <property type="molecule type" value="Genomic_DNA"/>
</dbReference>
<reference evidence="2 3" key="1">
    <citation type="submission" date="2019-03" db="EMBL/GenBank/DDBJ databases">
        <title>Dyadobacter AR-3-6 sp. nov., isolated from arctic soil.</title>
        <authorList>
            <person name="Chaudhary D.K."/>
        </authorList>
    </citation>
    <scope>NUCLEOTIDE SEQUENCE [LARGE SCALE GENOMIC DNA]</scope>
    <source>
        <strain evidence="2 3">AR-3-6</strain>
    </source>
</reference>
<proteinExistence type="predicted"/>
<comment type="caution">
    <text evidence="2">The sequence shown here is derived from an EMBL/GenBank/DDBJ whole genome shotgun (WGS) entry which is preliminary data.</text>
</comment>